<dbReference type="PROSITE" id="PS51318">
    <property type="entry name" value="TAT"/>
    <property type="match status" value="1"/>
</dbReference>
<comment type="caution">
    <text evidence="2">The sequence shown here is derived from an EMBL/GenBank/DDBJ whole genome shotgun (WGS) entry which is preliminary data.</text>
</comment>
<dbReference type="InterPro" id="IPR005560">
    <property type="entry name" value="Csp_YhjQ"/>
</dbReference>
<evidence type="ECO:0000313" key="3">
    <source>
        <dbReference type="Proteomes" id="UP001598130"/>
    </source>
</evidence>
<keyword evidence="3" id="KW-1185">Reference proteome</keyword>
<dbReference type="InterPro" id="IPR006311">
    <property type="entry name" value="TAT_signal"/>
</dbReference>
<dbReference type="PANTHER" id="PTHR37310:SF1">
    <property type="entry name" value="CYTOPLASMIC PROTEIN"/>
    <property type="match status" value="1"/>
</dbReference>
<accession>A0ABW6CPK6</accession>
<dbReference type="Pfam" id="PF03860">
    <property type="entry name" value="Csp"/>
    <property type="match status" value="1"/>
</dbReference>
<sequence>MRDRRELLTALALAGAAAGMPAAAQGPAAKTAADPHAMSMDDCVTLCVASHRSCLTSARHVLEQPQLNAPAELVALLQDCAELCQTTANSMVRGAPTHTLLCGACADLCAACAQACDAYKNDTVLTLCAVTCRDCGAACGHMAM</sequence>
<evidence type="ECO:0000313" key="2">
    <source>
        <dbReference type="EMBL" id="MFD3263842.1"/>
    </source>
</evidence>
<feature type="signal peptide" evidence="1">
    <location>
        <begin position="1"/>
        <end position="24"/>
    </location>
</feature>
<reference evidence="2 3" key="1">
    <citation type="submission" date="2022-09" db="EMBL/GenBank/DDBJ databases">
        <title>New species of Phenylobacterium.</title>
        <authorList>
            <person name="Mieszkin S."/>
        </authorList>
    </citation>
    <scope>NUCLEOTIDE SEQUENCE [LARGE SCALE GENOMIC DNA]</scope>
    <source>
        <strain evidence="2 3">HK31-G</strain>
    </source>
</reference>
<dbReference type="EMBL" id="JAOTJD010000011">
    <property type="protein sequence ID" value="MFD3263842.1"/>
    <property type="molecule type" value="Genomic_DNA"/>
</dbReference>
<dbReference type="Gene3D" id="1.20.1270.360">
    <property type="match status" value="1"/>
</dbReference>
<name>A0ABW6CPK6_9CAUL</name>
<evidence type="ECO:0000256" key="1">
    <source>
        <dbReference type="SAM" id="SignalP"/>
    </source>
</evidence>
<organism evidence="2 3">
    <name type="scientific">Phenylobacterium ferrooxidans</name>
    <dbReference type="NCBI Taxonomy" id="2982689"/>
    <lineage>
        <taxon>Bacteria</taxon>
        <taxon>Pseudomonadati</taxon>
        <taxon>Pseudomonadota</taxon>
        <taxon>Alphaproteobacteria</taxon>
        <taxon>Caulobacterales</taxon>
        <taxon>Caulobacteraceae</taxon>
        <taxon>Phenylobacterium</taxon>
    </lineage>
</organism>
<proteinExistence type="predicted"/>
<protein>
    <submittedName>
        <fullName evidence="2">Four-helix bundle copper-binding protein</fullName>
    </submittedName>
</protein>
<keyword evidence="1" id="KW-0732">Signal</keyword>
<gene>
    <name evidence="2" type="ORF">OCL97_07690</name>
</gene>
<dbReference type="Proteomes" id="UP001598130">
    <property type="component" value="Unassembled WGS sequence"/>
</dbReference>
<feature type="chain" id="PRO_5046166205" evidence="1">
    <location>
        <begin position="25"/>
        <end position="144"/>
    </location>
</feature>
<dbReference type="PANTHER" id="PTHR37310">
    <property type="entry name" value="CYTOPLASMIC PROTEIN-RELATED"/>
    <property type="match status" value="1"/>
</dbReference>